<dbReference type="Proteomes" id="UP000294003">
    <property type="component" value="Unassembled WGS sequence"/>
</dbReference>
<dbReference type="SUPFAM" id="SSF51735">
    <property type="entry name" value="NAD(P)-binding Rossmann-fold domains"/>
    <property type="match status" value="1"/>
</dbReference>
<evidence type="ECO:0000313" key="1">
    <source>
        <dbReference type="EMBL" id="RYO75690.1"/>
    </source>
</evidence>
<dbReference type="InterPro" id="IPR036291">
    <property type="entry name" value="NAD(P)-bd_dom_sf"/>
</dbReference>
<organism evidence="1 2">
    <name type="scientific">Monosporascus cannonballus</name>
    <dbReference type="NCBI Taxonomy" id="155416"/>
    <lineage>
        <taxon>Eukaryota</taxon>
        <taxon>Fungi</taxon>
        <taxon>Dikarya</taxon>
        <taxon>Ascomycota</taxon>
        <taxon>Pezizomycotina</taxon>
        <taxon>Sordariomycetes</taxon>
        <taxon>Xylariomycetidae</taxon>
        <taxon>Xylariales</taxon>
        <taxon>Xylariales incertae sedis</taxon>
        <taxon>Monosporascus</taxon>
    </lineage>
</organism>
<reference evidence="1 2" key="1">
    <citation type="submission" date="2018-06" db="EMBL/GenBank/DDBJ databases">
        <title>Complete Genomes of Monosporascus.</title>
        <authorList>
            <person name="Robinson A.J."/>
            <person name="Natvig D.O."/>
        </authorList>
    </citation>
    <scope>NUCLEOTIDE SEQUENCE [LARGE SCALE GENOMIC DNA]</scope>
    <source>
        <strain evidence="1 2">CBS 609.92</strain>
    </source>
</reference>
<dbReference type="Pfam" id="PF00106">
    <property type="entry name" value="adh_short"/>
    <property type="match status" value="1"/>
</dbReference>
<dbReference type="PRINTS" id="PR00081">
    <property type="entry name" value="GDHRDH"/>
</dbReference>
<keyword evidence="2" id="KW-1185">Reference proteome</keyword>
<dbReference type="Gene3D" id="3.40.50.720">
    <property type="entry name" value="NAD(P)-binding Rossmann-like Domain"/>
    <property type="match status" value="1"/>
</dbReference>
<dbReference type="InterPro" id="IPR052184">
    <property type="entry name" value="SDR_enzymes"/>
</dbReference>
<name>A0ABY0GS38_9PEZI</name>
<evidence type="ECO:0000313" key="2">
    <source>
        <dbReference type="Proteomes" id="UP000294003"/>
    </source>
</evidence>
<sequence length="252" mass="27216">MASYLVTGVSRGLGLAFIRQLSQDPTSTVIGLVRDKAKAEKILDSELKRDNVKLVQGDLSDYASLVGAVKEVSNITRGKLDYLIENAALLPELSALTTMDKLAGQPEDLEKELMESFRVNVVGNIHLVNLCLPLLRRSDVRKVAAITTAMADLDFLARYDAGFAGPYTISKGALNAVSPGVVATALPDNLSEEQQEGLRRLKQGVLAYAPNFSGPSTPEEAARRVLSVIHDTKFEAGDSGSFVSHFGNKQWV</sequence>
<dbReference type="PANTHER" id="PTHR45458:SF3">
    <property type="entry name" value="CHAIN DEHYDROGENASE (ATSC), PUTATIVE-RELATED"/>
    <property type="match status" value="1"/>
</dbReference>
<dbReference type="EMBL" id="QJNS01000698">
    <property type="protein sequence ID" value="RYO75690.1"/>
    <property type="molecule type" value="Genomic_DNA"/>
</dbReference>
<proteinExistence type="predicted"/>
<protein>
    <recommendedName>
        <fullName evidence="3">Ketoreductase (KR) domain-containing protein</fullName>
    </recommendedName>
</protein>
<comment type="caution">
    <text evidence="1">The sequence shown here is derived from an EMBL/GenBank/DDBJ whole genome shotgun (WGS) entry which is preliminary data.</text>
</comment>
<dbReference type="InterPro" id="IPR002347">
    <property type="entry name" value="SDR_fam"/>
</dbReference>
<dbReference type="PANTHER" id="PTHR45458">
    <property type="entry name" value="SHORT-CHAIN DEHYDROGENASE/REDUCTASE SDR"/>
    <property type="match status" value="1"/>
</dbReference>
<gene>
    <name evidence="1" type="ORF">DL762_009880</name>
</gene>
<accession>A0ABY0GS38</accession>
<evidence type="ECO:0008006" key="3">
    <source>
        <dbReference type="Google" id="ProtNLM"/>
    </source>
</evidence>